<geneLocation type="plasmid" evidence="4">
    <name>pp13_b</name>
</geneLocation>
<dbReference type="EMBL" id="CP010769">
    <property type="protein sequence ID" value="ATG45602.1"/>
    <property type="molecule type" value="Genomic_DNA"/>
</dbReference>
<proteinExistence type="predicted"/>
<evidence type="ECO:0000313" key="4">
    <source>
        <dbReference type="Proteomes" id="UP000218606"/>
    </source>
</evidence>
<evidence type="ECO:0000256" key="1">
    <source>
        <dbReference type="SAM" id="SignalP"/>
    </source>
</evidence>
<dbReference type="InterPro" id="IPR027920">
    <property type="entry name" value="DUF4453"/>
</dbReference>
<dbReference type="InterPro" id="IPR025582">
    <property type="entry name" value="YARHG_dom"/>
</dbReference>
<protein>
    <recommendedName>
        <fullName evidence="2">YARHG domain-containing protein</fullName>
    </recommendedName>
</protein>
<organism evidence="3 4">
    <name type="scientific">Phaeobacter piscinae</name>
    <dbReference type="NCBI Taxonomy" id="1580596"/>
    <lineage>
        <taxon>Bacteria</taxon>
        <taxon>Pseudomonadati</taxon>
        <taxon>Pseudomonadota</taxon>
        <taxon>Alphaproteobacteria</taxon>
        <taxon>Rhodobacterales</taxon>
        <taxon>Roseobacteraceae</taxon>
        <taxon>Phaeobacter</taxon>
    </lineage>
</organism>
<dbReference type="AlphaFoldDB" id="A0AAN1LCE9"/>
<feature type="domain" description="YARHG" evidence="2">
    <location>
        <begin position="1"/>
        <end position="75"/>
    </location>
</feature>
<dbReference type="Pfam" id="PF13308">
    <property type="entry name" value="YARHG"/>
    <property type="match status" value="1"/>
</dbReference>
<evidence type="ECO:0000313" key="3">
    <source>
        <dbReference type="EMBL" id="ATG45602.1"/>
    </source>
</evidence>
<feature type="chain" id="PRO_5042842363" description="YARHG domain-containing protein" evidence="1">
    <location>
        <begin position="20"/>
        <end position="180"/>
    </location>
</feature>
<keyword evidence="3" id="KW-0614">Plasmid</keyword>
<reference evidence="3 4" key="1">
    <citation type="journal article" date="2017" name="Front. Microbiol.">
        <title>Phaeobacter piscinae sp. nov., a species of the Roseobacter group and potential aquaculture probiont.</title>
        <authorList>
            <person name="Sonnenschein E.C."/>
            <person name="Phippen C.B.W."/>
            <person name="Nielsen K.F."/>
            <person name="Mateiu R.V."/>
            <person name="Melchiorsen J."/>
            <person name="Gram L."/>
            <person name="Overmann J."/>
            <person name="Freese H.M."/>
        </authorList>
    </citation>
    <scope>NUCLEOTIDE SEQUENCE [LARGE SCALE GENOMIC DNA]</scope>
    <source>
        <strain evidence="3 4">P13</strain>
    </source>
</reference>
<dbReference type="Pfam" id="PF14627">
    <property type="entry name" value="DUF4453"/>
    <property type="match status" value="1"/>
</dbReference>
<dbReference type="SMART" id="SM01324">
    <property type="entry name" value="YARHG"/>
    <property type="match status" value="1"/>
</dbReference>
<evidence type="ECO:0000259" key="2">
    <source>
        <dbReference type="SMART" id="SM01324"/>
    </source>
</evidence>
<dbReference type="Proteomes" id="UP000218606">
    <property type="component" value="Plasmid pP13_b"/>
</dbReference>
<accession>A0AAN1LCE9</accession>
<gene>
    <name evidence="3" type="ORF">PhaeoP13_03720</name>
</gene>
<feature type="signal peptide" evidence="1">
    <location>
        <begin position="1"/>
        <end position="19"/>
    </location>
</feature>
<sequence length="180" mass="19146">MKALVLTAALTCTAGTASALCEDAWYLRNMAFDRAGYCFGSALGKSVFSAECSTKSPSLNDWDQRMVSAHKQLEASYSCKVDTEGRHLASSLIGKLEDVDLLPTLSQFESSCVGYTGAPVTLTSGIGMRDSYPIGTIEGGATVYFRFEPWGGFEFVETETGAGWIPEGSVSPDDCTAFAG</sequence>
<dbReference type="RefSeq" id="WP_254683213.1">
    <property type="nucleotide sequence ID" value="NZ_CP010658.1"/>
</dbReference>
<keyword evidence="1" id="KW-0732">Signal</keyword>
<name>A0AAN1LCE9_9RHOB</name>